<dbReference type="InterPro" id="IPR018561">
    <property type="entry name" value="AosR"/>
</dbReference>
<organism evidence="2">
    <name type="scientific">Demequina capsici</name>
    <dbReference type="NCBI Taxonomy" id="3075620"/>
    <lineage>
        <taxon>Bacteria</taxon>
        <taxon>Bacillati</taxon>
        <taxon>Actinomycetota</taxon>
        <taxon>Actinomycetes</taxon>
        <taxon>Micrococcales</taxon>
        <taxon>Demequinaceae</taxon>
        <taxon>Demequina</taxon>
    </lineage>
</organism>
<name>A0AA96FD56_9MICO</name>
<dbReference type="KEGG" id="dcp:RN607_03775"/>
<dbReference type="AlphaFoldDB" id="A0AA96FD56"/>
<sequence length="211" mass="23338">MRGFERQGDTVVAVLDEEERTVIARIIADVGLLLGDVRFGAQDDEDDDEPDDEKALFDGLADLGGVRTQPVDPAVLRLLPDASPADAEVSAEFRRLTEGDLRALKLDRLRRMWDQLGADGDAWVLKVDEAMPTAAAFTDVRLVLATRLGLDTDEDVDRLHQEIDEGVRALDEDEDAPVDHERVWLGMLYQALSWLQETLVGCLAAGQEDDV</sequence>
<dbReference type="Pfam" id="PF09438">
    <property type="entry name" value="DUF2017"/>
    <property type="match status" value="1"/>
</dbReference>
<dbReference type="EMBL" id="CP134879">
    <property type="protein sequence ID" value="WNM25221.1"/>
    <property type="molecule type" value="Genomic_DNA"/>
</dbReference>
<dbReference type="EMBL" id="CP134880">
    <property type="protein sequence ID" value="WNM28134.1"/>
    <property type="molecule type" value="Genomic_DNA"/>
</dbReference>
<proteinExistence type="predicted"/>
<gene>
    <name evidence="1" type="ORF">RN606_03470</name>
    <name evidence="2" type="ORF">RN607_03775</name>
</gene>
<evidence type="ECO:0000313" key="1">
    <source>
        <dbReference type="EMBL" id="WNM25221.1"/>
    </source>
</evidence>
<dbReference type="Proteomes" id="UP001303408">
    <property type="component" value="Chromosome"/>
</dbReference>
<keyword evidence="3" id="KW-1185">Reference proteome</keyword>
<accession>A0AA96FD56</accession>
<dbReference type="RefSeq" id="WP_313500010.1">
    <property type="nucleotide sequence ID" value="NZ_CP134879.1"/>
</dbReference>
<reference evidence="2 3" key="1">
    <citation type="submission" date="2023-09" db="EMBL/GenBank/DDBJ databases">
        <title>Demequina sp. a novel bacteria isolated from Capsicum annuum.</title>
        <authorList>
            <person name="Humaira Z."/>
            <person name="Lee J."/>
            <person name="Cho D."/>
        </authorList>
    </citation>
    <scope>NUCLEOTIDE SEQUENCE</scope>
    <source>
        <strain evidence="1 3">OYTSA14</strain>
        <strain evidence="2">PMTSA13</strain>
    </source>
</reference>
<accession>A0AA96F6Z1</accession>
<evidence type="ECO:0000313" key="3">
    <source>
        <dbReference type="Proteomes" id="UP001304125"/>
    </source>
</evidence>
<evidence type="ECO:0000313" key="2">
    <source>
        <dbReference type="EMBL" id="WNM28134.1"/>
    </source>
</evidence>
<dbReference type="Proteomes" id="UP001304125">
    <property type="component" value="Chromosome"/>
</dbReference>
<protein>
    <submittedName>
        <fullName evidence="2">DUF2017 family protein</fullName>
    </submittedName>
</protein>